<keyword evidence="5" id="KW-1185">Reference proteome</keyword>
<reference evidence="4" key="2">
    <citation type="submission" date="2020-09" db="EMBL/GenBank/DDBJ databases">
        <authorList>
            <person name="Sun Q."/>
            <person name="Kim S."/>
        </authorList>
    </citation>
    <scope>NUCLEOTIDE SEQUENCE</scope>
    <source>
        <strain evidence="4">KCTC 12368</strain>
    </source>
</reference>
<dbReference type="PANTHER" id="PTHR43397">
    <property type="entry name" value="ERGOTHIONEINE BIOSYNTHESIS PROTEIN 1"/>
    <property type="match status" value="1"/>
</dbReference>
<dbReference type="NCBIfam" id="TIGR03438">
    <property type="entry name" value="egtD_ergothio"/>
    <property type="match status" value="1"/>
</dbReference>
<evidence type="ECO:0000259" key="3">
    <source>
        <dbReference type="Pfam" id="PF10017"/>
    </source>
</evidence>
<dbReference type="AlphaFoldDB" id="A0A918UJI7"/>
<dbReference type="InterPro" id="IPR051128">
    <property type="entry name" value="EgtD_Methyltrsf_superfamily"/>
</dbReference>
<evidence type="ECO:0000313" key="5">
    <source>
        <dbReference type="Proteomes" id="UP000619457"/>
    </source>
</evidence>
<dbReference type="Pfam" id="PF10017">
    <property type="entry name" value="Methyltransf_33"/>
    <property type="match status" value="1"/>
</dbReference>
<dbReference type="GO" id="GO:0008168">
    <property type="term" value="F:methyltransferase activity"/>
    <property type="evidence" value="ECO:0007669"/>
    <property type="project" value="UniProtKB-KW"/>
</dbReference>
<dbReference type="PIRSF" id="PIRSF018005">
    <property type="entry name" value="UCP018005"/>
    <property type="match status" value="1"/>
</dbReference>
<protein>
    <submittedName>
        <fullName evidence="4">Dimethylhistidine N-methyltransferase</fullName>
    </submittedName>
</protein>
<dbReference type="InterPro" id="IPR017804">
    <property type="entry name" value="MeTrfase_EgtD-like"/>
</dbReference>
<organism evidence="4 5">
    <name type="scientific">Echinicola pacifica</name>
    <dbReference type="NCBI Taxonomy" id="346377"/>
    <lineage>
        <taxon>Bacteria</taxon>
        <taxon>Pseudomonadati</taxon>
        <taxon>Bacteroidota</taxon>
        <taxon>Cytophagia</taxon>
        <taxon>Cytophagales</taxon>
        <taxon>Cyclobacteriaceae</taxon>
        <taxon>Echinicola</taxon>
    </lineage>
</organism>
<sequence>MEYAFKLDTEFAHDIKAGLGASQKWISSKYFYDEIGDKLFQDIMNLPEYYLTRKEFSVLTEHTSAMLGSLIETGEKFNMVELGAGDGLKTKILIKYLAKQSFPFRYFPIDISSSVLRHLEHDLLSNFKDIEVRPVASTYVNALKDCVWKNGARNLMLFLGGNIGNFPEKDAVVLLKQVASSLNPGDLLLIGFDLKKDPKIILDAYNDATGVTKAFNLNVLERINKVFGADFKVDQFKHWPTYDPVSGECRSYLISMEDQMVQIPALDMEVRFKKSEAIHTEVSKKYNHEELEQLAEKAGFKISRHFEDGEHYFTDSLWEVV</sequence>
<gene>
    <name evidence="4" type="ORF">GCM10007049_03840</name>
</gene>
<dbReference type="Proteomes" id="UP000619457">
    <property type="component" value="Unassembled WGS sequence"/>
</dbReference>
<dbReference type="PANTHER" id="PTHR43397:SF1">
    <property type="entry name" value="ERGOTHIONEINE BIOSYNTHESIS PROTEIN 1"/>
    <property type="match status" value="1"/>
</dbReference>
<keyword evidence="2" id="KW-0808">Transferase</keyword>
<reference evidence="4" key="1">
    <citation type="journal article" date="2014" name="Int. J. Syst. Evol. Microbiol.">
        <title>Complete genome sequence of Corynebacterium casei LMG S-19264T (=DSM 44701T), isolated from a smear-ripened cheese.</title>
        <authorList>
            <consortium name="US DOE Joint Genome Institute (JGI-PGF)"/>
            <person name="Walter F."/>
            <person name="Albersmeier A."/>
            <person name="Kalinowski J."/>
            <person name="Ruckert C."/>
        </authorList>
    </citation>
    <scope>NUCLEOTIDE SEQUENCE</scope>
    <source>
        <strain evidence="4">KCTC 12368</strain>
    </source>
</reference>
<keyword evidence="1" id="KW-0489">Methyltransferase</keyword>
<dbReference type="InterPro" id="IPR029063">
    <property type="entry name" value="SAM-dependent_MTases_sf"/>
</dbReference>
<dbReference type="GO" id="GO:0032259">
    <property type="term" value="P:methylation"/>
    <property type="evidence" value="ECO:0007669"/>
    <property type="project" value="UniProtKB-KW"/>
</dbReference>
<accession>A0A918UJI7</accession>
<dbReference type="Gene3D" id="3.40.50.150">
    <property type="entry name" value="Vaccinia Virus protein VP39"/>
    <property type="match status" value="1"/>
</dbReference>
<evidence type="ECO:0000256" key="1">
    <source>
        <dbReference type="ARBA" id="ARBA00022603"/>
    </source>
</evidence>
<comment type="caution">
    <text evidence="4">The sequence shown here is derived from an EMBL/GenBank/DDBJ whole genome shotgun (WGS) entry which is preliminary data.</text>
</comment>
<evidence type="ECO:0000313" key="4">
    <source>
        <dbReference type="EMBL" id="GGZ15033.1"/>
    </source>
</evidence>
<dbReference type="SUPFAM" id="SSF53335">
    <property type="entry name" value="S-adenosyl-L-methionine-dependent methyltransferases"/>
    <property type="match status" value="1"/>
</dbReference>
<dbReference type="InterPro" id="IPR019257">
    <property type="entry name" value="MeTrfase_dom"/>
</dbReference>
<feature type="domain" description="Histidine-specific methyltransferase SAM-dependent" evidence="3">
    <location>
        <begin position="11"/>
        <end position="319"/>
    </location>
</feature>
<dbReference type="RefSeq" id="WP_018474377.1">
    <property type="nucleotide sequence ID" value="NZ_BMWX01000001.1"/>
</dbReference>
<name>A0A918UJI7_9BACT</name>
<dbReference type="EMBL" id="BMWX01000001">
    <property type="protein sequence ID" value="GGZ15033.1"/>
    <property type="molecule type" value="Genomic_DNA"/>
</dbReference>
<dbReference type="InterPro" id="IPR035094">
    <property type="entry name" value="EgtD"/>
</dbReference>
<evidence type="ECO:0000256" key="2">
    <source>
        <dbReference type="ARBA" id="ARBA00022679"/>
    </source>
</evidence>
<proteinExistence type="predicted"/>